<evidence type="ECO:0000313" key="1">
    <source>
        <dbReference type="EMBL" id="URI15305.1"/>
    </source>
</evidence>
<keyword evidence="2" id="KW-1185">Reference proteome</keyword>
<reference evidence="1" key="1">
    <citation type="submission" date="2022-05" db="EMBL/GenBank/DDBJ databases">
        <title>Brevundimonas albigilva TT17 genome sequence.</title>
        <authorList>
            <person name="Lee K."/>
            <person name="Son H."/>
        </authorList>
    </citation>
    <scope>NUCLEOTIDE SEQUENCE</scope>
    <source>
        <strain evidence="1">TT17</strain>
    </source>
</reference>
<organism evidence="1 2">
    <name type="scientific">Brevundimonas albigilva</name>
    <dbReference type="NCBI Taxonomy" id="1312364"/>
    <lineage>
        <taxon>Bacteria</taxon>
        <taxon>Pseudomonadati</taxon>
        <taxon>Pseudomonadota</taxon>
        <taxon>Alphaproteobacteria</taxon>
        <taxon>Caulobacterales</taxon>
        <taxon>Caulobacteraceae</taxon>
        <taxon>Brevundimonas</taxon>
    </lineage>
</organism>
<protein>
    <submittedName>
        <fullName evidence="1">Uncharacterized protein</fullName>
    </submittedName>
</protein>
<accession>A0ABY4SK06</accession>
<gene>
    <name evidence="1" type="ORF">M8231_16195</name>
</gene>
<dbReference type="RefSeq" id="WP_249749284.1">
    <property type="nucleotide sequence ID" value="NZ_CP097298.1"/>
</dbReference>
<name>A0ABY4SK06_9CAUL</name>
<proteinExistence type="predicted"/>
<evidence type="ECO:0000313" key="2">
    <source>
        <dbReference type="Proteomes" id="UP001055429"/>
    </source>
</evidence>
<dbReference type="EMBL" id="CP097649">
    <property type="protein sequence ID" value="URI15305.1"/>
    <property type="molecule type" value="Genomic_DNA"/>
</dbReference>
<dbReference type="Proteomes" id="UP001055429">
    <property type="component" value="Chromosome"/>
</dbReference>
<sequence>MKAVLAPLGDKPLKTAALIFLALVVARIAGEFGAGVIDGFIAEITNGV</sequence>